<reference evidence="2" key="2">
    <citation type="journal article" date="2021" name="PeerJ">
        <title>Extensive microbial diversity within the chicken gut microbiome revealed by metagenomics and culture.</title>
        <authorList>
            <person name="Gilroy R."/>
            <person name="Ravi A."/>
            <person name="Getino M."/>
            <person name="Pursley I."/>
            <person name="Horton D.L."/>
            <person name="Alikhan N.F."/>
            <person name="Baker D."/>
            <person name="Gharbi K."/>
            <person name="Hall N."/>
            <person name="Watson M."/>
            <person name="Adriaenssens E.M."/>
            <person name="Foster-Nyarko E."/>
            <person name="Jarju S."/>
            <person name="Secka A."/>
            <person name="Antonio M."/>
            <person name="Oren A."/>
            <person name="Chaudhuri R.R."/>
            <person name="La Ragione R."/>
            <person name="Hildebrand F."/>
            <person name="Pallen M.J."/>
        </authorList>
    </citation>
    <scope>NUCLEOTIDE SEQUENCE</scope>
    <source>
        <strain evidence="2">B1-20833</strain>
    </source>
</reference>
<dbReference type="EMBL" id="JADIMI010000036">
    <property type="protein sequence ID" value="MBO8452012.1"/>
    <property type="molecule type" value="Genomic_DNA"/>
</dbReference>
<proteinExistence type="predicted"/>
<evidence type="ECO:0000313" key="2">
    <source>
        <dbReference type="EMBL" id="MBO8452012.1"/>
    </source>
</evidence>
<dbReference type="InterPro" id="IPR013783">
    <property type="entry name" value="Ig-like_fold"/>
</dbReference>
<dbReference type="Gene3D" id="2.60.40.10">
    <property type="entry name" value="Immunoglobulins"/>
    <property type="match status" value="1"/>
</dbReference>
<dbReference type="Gene3D" id="2.60.40.2720">
    <property type="match status" value="1"/>
</dbReference>
<comment type="caution">
    <text evidence="2">The sequence shown here is derived from an EMBL/GenBank/DDBJ whole genome shotgun (WGS) entry which is preliminary data.</text>
</comment>
<feature type="chain" id="PRO_5038538633" evidence="1">
    <location>
        <begin position="28"/>
        <end position="717"/>
    </location>
</feature>
<keyword evidence="1" id="KW-0732">Signal</keyword>
<dbReference type="AlphaFoldDB" id="A0A9D9HIS1"/>
<dbReference type="Gene3D" id="2.60.40.60">
    <property type="entry name" value="Cadherins"/>
    <property type="match status" value="1"/>
</dbReference>
<evidence type="ECO:0000313" key="3">
    <source>
        <dbReference type="Proteomes" id="UP000823661"/>
    </source>
</evidence>
<dbReference type="Gene3D" id="2.30.30.1270">
    <property type="match status" value="1"/>
</dbReference>
<protein>
    <submittedName>
        <fullName evidence="2">DUF4958 family protein</fullName>
    </submittedName>
</protein>
<feature type="signal peptide" evidence="1">
    <location>
        <begin position="1"/>
        <end position="27"/>
    </location>
</feature>
<dbReference type="Gene3D" id="2.60.40.2710">
    <property type="match status" value="1"/>
</dbReference>
<name>A0A9D9HIS1_9BACT</name>
<dbReference type="InterPro" id="IPR032529">
    <property type="entry name" value="BT4661-like"/>
</dbReference>
<gene>
    <name evidence="2" type="ORF">IAC06_03895</name>
</gene>
<dbReference type="Pfam" id="PF16319">
    <property type="entry name" value="SGBP_BT4661-like"/>
    <property type="match status" value="1"/>
</dbReference>
<sequence>MSTGIKNFIVRAAGLLSLAAGISLVPACTGPQLTDTTEFAIYYSGVTDIGPSMNFNLGAPTYIGEKPTDFAIYLITLDGETIESDCFTIKSETGEISLSNTEGIRTGTYSLSISCTSGGKYYEFPNAVTVNMMNAVPDGITVDPAVLDIKLKDITDPAAVLPTAQVTTEGNHISITSYAISAVRKDGVAIENDGYFLITKEGVISVERNEEIEPGSYVFDIKLSTRLTSEDEPEMGLFENALTVNITSEPLALTYSPASSRVEFGAGFTSSVPELRGSLDDLSYSVKSLSIPDAPVTIDEKTGAISIAEGNTLDIGDVCKVTVTATNKYGTADFADVYSIEIVDFINPISSFEYNAPVPAGYVQGGAFSLEVKTMDGDEVTYSFVDLPAELSSLKVDPLTGTVSAAEGNSIPIGSYSVTVLAKNIKSEKTAVATFEIVDNPYFFTYVHYGNNLGLEPQSDYASMLRIDDDLKIADFEWTVADSDIPEGVPVSWEIENLTATKDECEVTIDENGTIRFGKKRSNTRVDGFIVTTTVGKGYPGETVVKTPVFIHRAKADKNGVTIQYTPFVAQINPNAGGRSAAPEITGTDLGSFIMDYRRNFDYWNLDGPAQHVNGRPNVSGSFMNSLWIAAGSGNNTGARKPMSYIDNAGNTGLALGYVDPADNAVVINPYKFTNDYGPANGIFLGTMTYATDGNTASVSGGTESIQLFIWFDTDFK</sequence>
<evidence type="ECO:0000256" key="1">
    <source>
        <dbReference type="SAM" id="SignalP"/>
    </source>
</evidence>
<reference evidence="2" key="1">
    <citation type="submission" date="2020-10" db="EMBL/GenBank/DDBJ databases">
        <authorList>
            <person name="Gilroy R."/>
        </authorList>
    </citation>
    <scope>NUCLEOTIDE SEQUENCE</scope>
    <source>
        <strain evidence="2">B1-20833</strain>
    </source>
</reference>
<dbReference type="Proteomes" id="UP000823661">
    <property type="component" value="Unassembled WGS sequence"/>
</dbReference>
<accession>A0A9D9HIS1</accession>
<organism evidence="2 3">
    <name type="scientific">Candidatus Cryptobacteroides intestinavium</name>
    <dbReference type="NCBI Taxonomy" id="2840766"/>
    <lineage>
        <taxon>Bacteria</taxon>
        <taxon>Pseudomonadati</taxon>
        <taxon>Bacteroidota</taxon>
        <taxon>Bacteroidia</taxon>
        <taxon>Bacteroidales</taxon>
        <taxon>Candidatus Cryptobacteroides</taxon>
    </lineage>
</organism>
<dbReference type="Gene3D" id="2.60.40.2730">
    <property type="match status" value="1"/>
</dbReference>